<sequence length="287" mass="31329">MMHRSRSRARLNAFLTFVLAAVAGSAHADATLDRIKSRGVLVVGVVLDGTYGSLDPVTRQPVGYNVELGQSLAQHLGVKFEAVEVTPPNRVQFLQQGKVDALIASMQYTKERDEILSYAPTPFEEIGGSAMVRKSAGIHDWGDLRGKAVCVSQGSNYTKPLIEQYGAQIKAFKGMPEALLALRGGACVASVHVTPGIQARLLSESGEWKDYESPMKTQLIPSPSVIWARKGQSDTVAAFDGIVKDWHRTGFLIDEGNKWHMPPSQQLLAWHRQYSSNANVANNATKD</sequence>
<name>A0A158GNU6_CABCO</name>
<evidence type="ECO:0000313" key="5">
    <source>
        <dbReference type="Proteomes" id="UP000054740"/>
    </source>
</evidence>
<keyword evidence="5" id="KW-1185">Reference proteome</keyword>
<reference evidence="5" key="1">
    <citation type="submission" date="2016-01" db="EMBL/GenBank/DDBJ databases">
        <authorList>
            <person name="Peeters C."/>
        </authorList>
    </citation>
    <scope>NUCLEOTIDE SEQUENCE [LARGE SCALE GENOMIC DNA]</scope>
</reference>
<evidence type="ECO:0000313" key="4">
    <source>
        <dbReference type="EMBL" id="SAL33722.1"/>
    </source>
</evidence>
<evidence type="ECO:0000256" key="2">
    <source>
        <dbReference type="SAM" id="SignalP"/>
    </source>
</evidence>
<proteinExistence type="predicted"/>
<dbReference type="Gene3D" id="3.40.190.10">
    <property type="entry name" value="Periplasmic binding protein-like II"/>
    <property type="match status" value="2"/>
</dbReference>
<dbReference type="CDD" id="cd13693">
    <property type="entry name" value="PBP2_polar_AA"/>
    <property type="match status" value="1"/>
</dbReference>
<organism evidence="4 5">
    <name type="scientific">Caballeronia cordobensis</name>
    <name type="common">Burkholderia cordobensis</name>
    <dbReference type="NCBI Taxonomy" id="1353886"/>
    <lineage>
        <taxon>Bacteria</taxon>
        <taxon>Pseudomonadati</taxon>
        <taxon>Pseudomonadota</taxon>
        <taxon>Betaproteobacteria</taxon>
        <taxon>Burkholderiales</taxon>
        <taxon>Burkholderiaceae</taxon>
        <taxon>Caballeronia</taxon>
    </lineage>
</organism>
<dbReference type="Proteomes" id="UP000054740">
    <property type="component" value="Unassembled WGS sequence"/>
</dbReference>
<accession>A0A158GNU6</accession>
<dbReference type="EMBL" id="FCNY02000005">
    <property type="protein sequence ID" value="SAL33722.1"/>
    <property type="molecule type" value="Genomic_DNA"/>
</dbReference>
<dbReference type="Pfam" id="PF00497">
    <property type="entry name" value="SBP_bac_3"/>
    <property type="match status" value="1"/>
</dbReference>
<feature type="signal peptide" evidence="2">
    <location>
        <begin position="1"/>
        <end position="28"/>
    </location>
</feature>
<dbReference type="SUPFAM" id="SSF53850">
    <property type="entry name" value="Periplasmic binding protein-like II"/>
    <property type="match status" value="1"/>
</dbReference>
<dbReference type="SMART" id="SM00062">
    <property type="entry name" value="PBPb"/>
    <property type="match status" value="1"/>
</dbReference>
<feature type="chain" id="PRO_5011112243" evidence="2">
    <location>
        <begin position="29"/>
        <end position="287"/>
    </location>
</feature>
<protein>
    <submittedName>
        <fullName evidence="4">Extracellular solute-binding protein</fullName>
    </submittedName>
</protein>
<evidence type="ECO:0000259" key="3">
    <source>
        <dbReference type="SMART" id="SM00062"/>
    </source>
</evidence>
<gene>
    <name evidence="4" type="ORF">AWB70_02262</name>
</gene>
<evidence type="ECO:0000256" key="1">
    <source>
        <dbReference type="ARBA" id="ARBA00022729"/>
    </source>
</evidence>
<keyword evidence="1 2" id="KW-0732">Signal</keyword>
<dbReference type="RefSeq" id="WP_053570216.1">
    <property type="nucleotide sequence ID" value="NZ_FCNY02000005.1"/>
</dbReference>
<feature type="domain" description="Solute-binding protein family 3/N-terminal" evidence="3">
    <location>
        <begin position="40"/>
        <end position="263"/>
    </location>
</feature>
<dbReference type="InterPro" id="IPR001638">
    <property type="entry name" value="Solute-binding_3/MltF_N"/>
</dbReference>
<dbReference type="PANTHER" id="PTHR35936">
    <property type="entry name" value="MEMBRANE-BOUND LYTIC MUREIN TRANSGLYCOSYLASE F"/>
    <property type="match status" value="1"/>
</dbReference>
<dbReference type="AlphaFoldDB" id="A0A158GNU6"/>
<dbReference type="PANTHER" id="PTHR35936:SF17">
    <property type="entry name" value="ARGININE-BINDING EXTRACELLULAR PROTEIN ARTP"/>
    <property type="match status" value="1"/>
</dbReference>